<proteinExistence type="predicted"/>
<reference evidence="1" key="1">
    <citation type="journal article" date="2017" name="Nature">
        <title>The sunflower genome provides insights into oil metabolism, flowering and Asterid evolution.</title>
        <authorList>
            <person name="Badouin H."/>
            <person name="Gouzy J."/>
            <person name="Grassa C.J."/>
            <person name="Murat F."/>
            <person name="Staton S.E."/>
            <person name="Cottret L."/>
            <person name="Lelandais-Briere C."/>
            <person name="Owens G.L."/>
            <person name="Carrere S."/>
            <person name="Mayjonade B."/>
            <person name="Legrand L."/>
            <person name="Gill N."/>
            <person name="Kane N.C."/>
            <person name="Bowers J.E."/>
            <person name="Hubner S."/>
            <person name="Bellec A."/>
            <person name="Berard A."/>
            <person name="Berges H."/>
            <person name="Blanchet N."/>
            <person name="Boniface M.C."/>
            <person name="Brunel D."/>
            <person name="Catrice O."/>
            <person name="Chaidir N."/>
            <person name="Claudel C."/>
            <person name="Donnadieu C."/>
            <person name="Faraut T."/>
            <person name="Fievet G."/>
            <person name="Helmstetter N."/>
            <person name="King M."/>
            <person name="Knapp S.J."/>
            <person name="Lai Z."/>
            <person name="Le Paslier M.C."/>
            <person name="Lippi Y."/>
            <person name="Lorenzon L."/>
            <person name="Mandel J.R."/>
            <person name="Marage G."/>
            <person name="Marchand G."/>
            <person name="Marquand E."/>
            <person name="Bret-Mestries E."/>
            <person name="Morien E."/>
            <person name="Nambeesan S."/>
            <person name="Nguyen T."/>
            <person name="Pegot-Espagnet P."/>
            <person name="Pouilly N."/>
            <person name="Raftis F."/>
            <person name="Sallet E."/>
            <person name="Schiex T."/>
            <person name="Thomas J."/>
            <person name="Vandecasteele C."/>
            <person name="Vares D."/>
            <person name="Vear F."/>
            <person name="Vautrin S."/>
            <person name="Crespi M."/>
            <person name="Mangin B."/>
            <person name="Burke J.M."/>
            <person name="Salse J."/>
            <person name="Munos S."/>
            <person name="Vincourt P."/>
            <person name="Rieseberg L.H."/>
            <person name="Langlade N.B."/>
        </authorList>
    </citation>
    <scope>NUCLEOTIDE SEQUENCE</scope>
    <source>
        <tissue evidence="1">Leaves</tissue>
    </source>
</reference>
<keyword evidence="2" id="KW-1185">Reference proteome</keyword>
<sequence length="58" mass="6422">MVKFDVKYRSPSGAGRIPELKAVILGESLASEENDLMFPSDDFCNQALVSSPEKYLEV</sequence>
<dbReference type="GO" id="GO:0003987">
    <property type="term" value="F:acetate-CoA ligase activity"/>
    <property type="evidence" value="ECO:0007669"/>
    <property type="project" value="UniProtKB-EC"/>
</dbReference>
<comment type="caution">
    <text evidence="1">The sequence shown here is derived from an EMBL/GenBank/DDBJ whole genome shotgun (WGS) entry which is preliminary data.</text>
</comment>
<protein>
    <submittedName>
        <fullName evidence="1">Acetate--CoA ligase</fullName>
        <ecNumber evidence="1">6.2.1.1</ecNumber>
    </submittedName>
</protein>
<evidence type="ECO:0000313" key="1">
    <source>
        <dbReference type="EMBL" id="KAF5817257.1"/>
    </source>
</evidence>
<organism evidence="1 2">
    <name type="scientific">Helianthus annuus</name>
    <name type="common">Common sunflower</name>
    <dbReference type="NCBI Taxonomy" id="4232"/>
    <lineage>
        <taxon>Eukaryota</taxon>
        <taxon>Viridiplantae</taxon>
        <taxon>Streptophyta</taxon>
        <taxon>Embryophyta</taxon>
        <taxon>Tracheophyta</taxon>
        <taxon>Spermatophyta</taxon>
        <taxon>Magnoliopsida</taxon>
        <taxon>eudicotyledons</taxon>
        <taxon>Gunneridae</taxon>
        <taxon>Pentapetalae</taxon>
        <taxon>asterids</taxon>
        <taxon>campanulids</taxon>
        <taxon>Asterales</taxon>
        <taxon>Asteraceae</taxon>
        <taxon>Asteroideae</taxon>
        <taxon>Heliantheae alliance</taxon>
        <taxon>Heliantheae</taxon>
        <taxon>Helianthus</taxon>
    </lineage>
</organism>
<keyword evidence="1" id="KW-0436">Ligase</keyword>
<dbReference type="Gramene" id="mRNA:HanXRQr2_Chr02g0050801">
    <property type="protein sequence ID" value="CDS:HanXRQr2_Chr02g0050801.1"/>
    <property type="gene ID" value="HanXRQr2_Chr02g0050801"/>
</dbReference>
<dbReference type="Proteomes" id="UP000215914">
    <property type="component" value="Unassembled WGS sequence"/>
</dbReference>
<reference evidence="1" key="2">
    <citation type="submission" date="2020-06" db="EMBL/GenBank/DDBJ databases">
        <title>Helianthus annuus Genome sequencing and assembly Release 2.</title>
        <authorList>
            <person name="Gouzy J."/>
            <person name="Langlade N."/>
            <person name="Munos S."/>
        </authorList>
    </citation>
    <scope>NUCLEOTIDE SEQUENCE</scope>
    <source>
        <tissue evidence="1">Leaves</tissue>
    </source>
</reference>
<name>A0A9K3JMF8_HELAN</name>
<accession>A0A9K3JMF8</accession>
<gene>
    <name evidence="1" type="ORF">HanXRQr2_Chr02g0050801</name>
</gene>
<dbReference type="EMBL" id="MNCJ02000317">
    <property type="protein sequence ID" value="KAF5817257.1"/>
    <property type="molecule type" value="Genomic_DNA"/>
</dbReference>
<dbReference type="EC" id="6.2.1.1" evidence="1"/>
<dbReference type="AlphaFoldDB" id="A0A9K3JMF8"/>
<evidence type="ECO:0000313" key="2">
    <source>
        <dbReference type="Proteomes" id="UP000215914"/>
    </source>
</evidence>